<evidence type="ECO:0000313" key="4">
    <source>
        <dbReference type="Proteomes" id="UP001366166"/>
    </source>
</evidence>
<proteinExistence type="inferred from homology"/>
<dbReference type="EMBL" id="AP028679">
    <property type="protein sequence ID" value="BEQ17026.1"/>
    <property type="molecule type" value="Genomic_DNA"/>
</dbReference>
<feature type="domain" description="NAD-dependent epimerase/dehydratase" evidence="2">
    <location>
        <begin position="3"/>
        <end position="238"/>
    </location>
</feature>
<evidence type="ECO:0000313" key="3">
    <source>
        <dbReference type="EMBL" id="BEQ17026.1"/>
    </source>
</evidence>
<keyword evidence="4" id="KW-1185">Reference proteome</keyword>
<evidence type="ECO:0000259" key="2">
    <source>
        <dbReference type="Pfam" id="PF01370"/>
    </source>
</evidence>
<dbReference type="Pfam" id="PF01370">
    <property type="entry name" value="Epimerase"/>
    <property type="match status" value="1"/>
</dbReference>
<gene>
    <name evidence="3" type="ORF">FAK_40920</name>
</gene>
<dbReference type="InterPro" id="IPR001509">
    <property type="entry name" value="Epimerase_deHydtase"/>
</dbReference>
<dbReference type="Proteomes" id="UP001366166">
    <property type="component" value="Chromosome"/>
</dbReference>
<dbReference type="Gene3D" id="3.40.50.720">
    <property type="entry name" value="NAD(P)-binding Rossmann-like Domain"/>
    <property type="match status" value="1"/>
</dbReference>
<name>A0AAU9EIT5_9BACT</name>
<dbReference type="KEGG" id="dmp:FAK_40920"/>
<sequence length="308" mass="33070">MKILVTGGAGFIGSQVAQAYLQAGHRVTILDDLSTGKQENLPPEAEFVRADIASPQAAELVARGGFGLINHHAAQISVPASVADPVDDAHSNVMGLLNLLEAGCRAKLERFIFVSSGGAVYGEMEGAPVDESFPARPMSPYAVAKLSGELYLDYYAAQHGLSSVVLRYANVYGPRQIPHAEAGVVAIFMDCLVDGHEPTIYSPEDLPGGMKRDYTFVGDVVRANLAALERGQGVYNIGTGVASDTLTIWEAVKKAAGREMAHHMGPARAGDIRYSALDCAKAARELGWRPDYDLARGMAETWAWRQRR</sequence>
<protein>
    <submittedName>
        <fullName evidence="3">UDP-glucose 4-epimerase</fullName>
    </submittedName>
</protein>
<dbReference type="Gene3D" id="3.90.25.10">
    <property type="entry name" value="UDP-galactose 4-epimerase, domain 1"/>
    <property type="match status" value="1"/>
</dbReference>
<evidence type="ECO:0000256" key="1">
    <source>
        <dbReference type="ARBA" id="ARBA00007637"/>
    </source>
</evidence>
<reference evidence="4" key="1">
    <citation type="journal article" date="2023" name="Arch. Microbiol.">
        <title>Desulfoferula mesophilus gen. nov. sp. nov., a mesophilic sulfate-reducing bacterium isolated from a brackish lake sediment.</title>
        <authorList>
            <person name="Watanabe T."/>
            <person name="Yabe T."/>
            <person name="Tsuji J.M."/>
            <person name="Fukui M."/>
        </authorList>
    </citation>
    <scope>NUCLEOTIDE SEQUENCE [LARGE SCALE GENOMIC DNA]</scope>
    <source>
        <strain evidence="4">12FAK</strain>
    </source>
</reference>
<dbReference type="InterPro" id="IPR036291">
    <property type="entry name" value="NAD(P)-bd_dom_sf"/>
</dbReference>
<accession>A0AAU9EIT5</accession>
<organism evidence="3 4">
    <name type="scientific">Desulfoferula mesophila</name>
    <dbReference type="NCBI Taxonomy" id="3058419"/>
    <lineage>
        <taxon>Bacteria</taxon>
        <taxon>Pseudomonadati</taxon>
        <taxon>Thermodesulfobacteriota</taxon>
        <taxon>Desulfarculia</taxon>
        <taxon>Desulfarculales</taxon>
        <taxon>Desulfarculaceae</taxon>
        <taxon>Desulfoferula</taxon>
    </lineage>
</organism>
<comment type="similarity">
    <text evidence="1">Belongs to the NAD(P)-dependent epimerase/dehydratase family.</text>
</comment>
<dbReference type="RefSeq" id="WP_338603687.1">
    <property type="nucleotide sequence ID" value="NZ_AP028679.1"/>
</dbReference>
<dbReference type="AlphaFoldDB" id="A0AAU9EIT5"/>
<dbReference type="PANTHER" id="PTHR43000">
    <property type="entry name" value="DTDP-D-GLUCOSE 4,6-DEHYDRATASE-RELATED"/>
    <property type="match status" value="1"/>
</dbReference>
<dbReference type="SUPFAM" id="SSF51735">
    <property type="entry name" value="NAD(P)-binding Rossmann-fold domains"/>
    <property type="match status" value="1"/>
</dbReference>